<dbReference type="Proteomes" id="UP000717624">
    <property type="component" value="Unassembled WGS sequence"/>
</dbReference>
<feature type="signal peptide" evidence="1">
    <location>
        <begin position="1"/>
        <end position="32"/>
    </location>
</feature>
<dbReference type="Gene3D" id="3.30.457.10">
    <property type="entry name" value="Copper amine oxidase-like, N-terminal domain"/>
    <property type="match status" value="1"/>
</dbReference>
<protein>
    <recommendedName>
        <fullName evidence="2">Copper amine oxidase-like N-terminal domain-containing protein</fullName>
    </recommendedName>
</protein>
<name>A0A939BTI1_9BACL</name>
<sequence>MKISPTMRWLAAVTVSAAVGLGAVYSPPAAWAASGNKQVVQQIKSTYDAFKEKEKAEYQTLKDQAGADYQQLKELAQADYTQLKKLAEQDYATLKKQYSSKQLDAYYGQINRLGQAVDRYYGQINRLGQSLDAYYGEVFRLGNALDRYYGQVYRLGGLLDRYYGQVYRLGGKLNQYERTGGSASAIRQEFAQLHAEISGNLEQFKQETRAQLLKRRAATIQTVCATKQQTIAALNQTRKKLVGQAKSYGSFEIDSVCQPAIKFVVNGVEQKLNPASAPVADDFLVPVFPVLDLLGANYAIASDGQTIRIAKGSANLQLTANSAAATINGAAKQILAPPRWKGDTYLIPIRLVGQALGASVTWQDATKTITIVTGKP</sequence>
<evidence type="ECO:0000313" key="3">
    <source>
        <dbReference type="EMBL" id="MBM7591528.1"/>
    </source>
</evidence>
<keyword evidence="4" id="KW-1185">Reference proteome</keyword>
<feature type="domain" description="Copper amine oxidase-like N-terminal" evidence="2">
    <location>
        <begin position="264"/>
        <end position="371"/>
    </location>
</feature>
<organism evidence="3 4">
    <name type="scientific">Brevibacillus fulvus</name>
    <dbReference type="NCBI Taxonomy" id="1125967"/>
    <lineage>
        <taxon>Bacteria</taxon>
        <taxon>Bacillati</taxon>
        <taxon>Bacillota</taxon>
        <taxon>Bacilli</taxon>
        <taxon>Bacillales</taxon>
        <taxon>Paenibacillaceae</taxon>
        <taxon>Brevibacillus</taxon>
    </lineage>
</organism>
<dbReference type="Pfam" id="PF07833">
    <property type="entry name" value="Cu_amine_oxidN1"/>
    <property type="match status" value="1"/>
</dbReference>
<dbReference type="AlphaFoldDB" id="A0A939BTI1"/>
<gene>
    <name evidence="3" type="ORF">JOD01_003179</name>
</gene>
<proteinExistence type="predicted"/>
<feature type="chain" id="PRO_5037992486" description="Copper amine oxidase-like N-terminal domain-containing protein" evidence="1">
    <location>
        <begin position="33"/>
        <end position="376"/>
    </location>
</feature>
<evidence type="ECO:0000256" key="1">
    <source>
        <dbReference type="SAM" id="SignalP"/>
    </source>
</evidence>
<evidence type="ECO:0000313" key="4">
    <source>
        <dbReference type="Proteomes" id="UP000717624"/>
    </source>
</evidence>
<dbReference type="InterPro" id="IPR036582">
    <property type="entry name" value="Mao_N_sf"/>
</dbReference>
<dbReference type="InterPro" id="IPR012854">
    <property type="entry name" value="Cu_amine_oxidase-like_N"/>
</dbReference>
<dbReference type="RefSeq" id="WP_204519234.1">
    <property type="nucleotide sequence ID" value="NZ_BAABIN010000019.1"/>
</dbReference>
<accession>A0A939BTI1</accession>
<dbReference type="EMBL" id="JAFBEB010000012">
    <property type="protein sequence ID" value="MBM7591528.1"/>
    <property type="molecule type" value="Genomic_DNA"/>
</dbReference>
<comment type="caution">
    <text evidence="3">The sequence shown here is derived from an EMBL/GenBank/DDBJ whole genome shotgun (WGS) entry which is preliminary data.</text>
</comment>
<keyword evidence="1" id="KW-0732">Signal</keyword>
<reference evidence="3" key="1">
    <citation type="submission" date="2021-01" db="EMBL/GenBank/DDBJ databases">
        <title>Genomic Encyclopedia of Type Strains, Phase IV (KMG-IV): sequencing the most valuable type-strain genomes for metagenomic binning, comparative biology and taxonomic classification.</title>
        <authorList>
            <person name="Goeker M."/>
        </authorList>
    </citation>
    <scope>NUCLEOTIDE SEQUENCE</scope>
    <source>
        <strain evidence="3">DSM 25523</strain>
    </source>
</reference>
<evidence type="ECO:0000259" key="2">
    <source>
        <dbReference type="Pfam" id="PF07833"/>
    </source>
</evidence>
<dbReference type="SUPFAM" id="SSF55383">
    <property type="entry name" value="Copper amine oxidase, domain N"/>
    <property type="match status" value="1"/>
</dbReference>